<protein>
    <submittedName>
        <fullName evidence="10">Putative HC-toxin efflux carrier TOXA</fullName>
    </submittedName>
</protein>
<evidence type="ECO:0000256" key="4">
    <source>
        <dbReference type="ARBA" id="ARBA00022692"/>
    </source>
</evidence>
<keyword evidence="5 8" id="KW-1133">Transmembrane helix</keyword>
<dbReference type="GO" id="GO:0005886">
    <property type="term" value="C:plasma membrane"/>
    <property type="evidence" value="ECO:0007669"/>
    <property type="project" value="TreeGrafter"/>
</dbReference>
<evidence type="ECO:0000256" key="3">
    <source>
        <dbReference type="ARBA" id="ARBA00022448"/>
    </source>
</evidence>
<keyword evidence="4 8" id="KW-0812">Transmembrane</keyword>
<evidence type="ECO:0000256" key="6">
    <source>
        <dbReference type="ARBA" id="ARBA00023136"/>
    </source>
</evidence>
<evidence type="ECO:0000313" key="10">
    <source>
        <dbReference type="EMBL" id="PIA89605.1"/>
    </source>
</evidence>
<dbReference type="InterPro" id="IPR011701">
    <property type="entry name" value="MFS"/>
</dbReference>
<keyword evidence="6 8" id="KW-0472">Membrane</keyword>
<feature type="transmembrane region" description="Helical" evidence="8">
    <location>
        <begin position="405"/>
        <end position="427"/>
    </location>
</feature>
<evidence type="ECO:0000256" key="8">
    <source>
        <dbReference type="SAM" id="Phobius"/>
    </source>
</evidence>
<feature type="compositionally biased region" description="Low complexity" evidence="7">
    <location>
        <begin position="18"/>
        <end position="29"/>
    </location>
</feature>
<dbReference type="SUPFAM" id="SSF103473">
    <property type="entry name" value="MFS general substrate transporter"/>
    <property type="match status" value="1"/>
</dbReference>
<feature type="transmembrane region" description="Helical" evidence="8">
    <location>
        <begin position="240"/>
        <end position="263"/>
    </location>
</feature>
<organism evidence="10 12">
    <name type="scientific">Cercospora beticola</name>
    <name type="common">Sugarbeet leaf spot fungus</name>
    <dbReference type="NCBI Taxonomy" id="122368"/>
    <lineage>
        <taxon>Eukaryota</taxon>
        <taxon>Fungi</taxon>
        <taxon>Dikarya</taxon>
        <taxon>Ascomycota</taxon>
        <taxon>Pezizomycotina</taxon>
        <taxon>Dothideomycetes</taxon>
        <taxon>Dothideomycetidae</taxon>
        <taxon>Mycosphaerellales</taxon>
        <taxon>Mycosphaerellaceae</taxon>
        <taxon>Cercospora</taxon>
    </lineage>
</organism>
<dbReference type="EMBL" id="LKMD01000108">
    <property type="protein sequence ID" value="PIA89605.1"/>
    <property type="molecule type" value="Genomic_DNA"/>
</dbReference>
<dbReference type="EMBL" id="CP134188">
    <property type="protein sequence ID" value="WPB03258.1"/>
    <property type="molecule type" value="Genomic_DNA"/>
</dbReference>
<feature type="transmembrane region" description="Helical" evidence="8">
    <location>
        <begin position="269"/>
        <end position="290"/>
    </location>
</feature>
<feature type="transmembrane region" description="Helical" evidence="8">
    <location>
        <begin position="311"/>
        <end position="338"/>
    </location>
</feature>
<comment type="similarity">
    <text evidence="2">Belongs to the major facilitator superfamily. TCR/Tet family.</text>
</comment>
<dbReference type="GO" id="GO:0022857">
    <property type="term" value="F:transmembrane transporter activity"/>
    <property type="evidence" value="ECO:0007669"/>
    <property type="project" value="InterPro"/>
</dbReference>
<dbReference type="Proteomes" id="UP000230605">
    <property type="component" value="Chromosome 5"/>
</dbReference>
<feature type="transmembrane region" description="Helical" evidence="8">
    <location>
        <begin position="42"/>
        <end position="61"/>
    </location>
</feature>
<dbReference type="InterPro" id="IPR020846">
    <property type="entry name" value="MFS_dom"/>
</dbReference>
<dbReference type="Pfam" id="PF07690">
    <property type="entry name" value="MFS_1"/>
    <property type="match status" value="1"/>
</dbReference>
<dbReference type="Proteomes" id="UP001302367">
    <property type="component" value="Chromosome 5"/>
</dbReference>
<evidence type="ECO:0000256" key="2">
    <source>
        <dbReference type="ARBA" id="ARBA00007520"/>
    </source>
</evidence>
<comment type="subcellular location">
    <subcellularLocation>
        <location evidence="1">Membrane</location>
        <topology evidence="1">Multi-pass membrane protein</topology>
    </subcellularLocation>
</comment>
<feature type="transmembrane region" description="Helical" evidence="8">
    <location>
        <begin position="81"/>
        <end position="100"/>
    </location>
</feature>
<evidence type="ECO:0000259" key="9">
    <source>
        <dbReference type="PROSITE" id="PS50850"/>
    </source>
</evidence>
<feature type="transmembrane region" description="Helical" evidence="8">
    <location>
        <begin position="137"/>
        <end position="157"/>
    </location>
</feature>
<dbReference type="AlphaFoldDB" id="A0A2G5HAN5"/>
<feature type="transmembrane region" description="Helical" evidence="8">
    <location>
        <begin position="439"/>
        <end position="467"/>
    </location>
</feature>
<feature type="transmembrane region" description="Helical" evidence="8">
    <location>
        <begin position="112"/>
        <end position="131"/>
    </location>
</feature>
<reference evidence="10 12" key="1">
    <citation type="submission" date="2015-10" db="EMBL/GenBank/DDBJ databases">
        <title>The cercosporin biosynthetic gene cluster was horizontally transferred to several fungal lineages and shown to be expanded in Cercospora beticola based on microsynteny with recipient genomes.</title>
        <authorList>
            <person name="De Jonge R."/>
            <person name="Ebert M.K."/>
            <person name="Suttle J.C."/>
            <person name="Jurick Ii W.M."/>
            <person name="Secor G.A."/>
            <person name="Thomma B.P."/>
            <person name="Van De Peer Y."/>
            <person name="Bolton M.D."/>
        </authorList>
    </citation>
    <scope>NUCLEOTIDE SEQUENCE [LARGE SCALE GENOMIC DNA]</scope>
    <source>
        <strain evidence="10 12">09-40</strain>
    </source>
</reference>
<feature type="transmembrane region" description="Helical" evidence="8">
    <location>
        <begin position="169"/>
        <end position="187"/>
    </location>
</feature>
<feature type="transmembrane region" description="Helical" evidence="8">
    <location>
        <begin position="513"/>
        <end position="534"/>
    </location>
</feature>
<dbReference type="InterPro" id="IPR036259">
    <property type="entry name" value="MFS_trans_sf"/>
</dbReference>
<evidence type="ECO:0000313" key="12">
    <source>
        <dbReference type="Proteomes" id="UP000230605"/>
    </source>
</evidence>
<dbReference type="Gene3D" id="1.20.1250.20">
    <property type="entry name" value="MFS general substrate transporter like domains"/>
    <property type="match status" value="2"/>
</dbReference>
<dbReference type="PANTHER" id="PTHR23501:SF12">
    <property type="entry name" value="MAJOR FACILITATOR SUPERFAMILY (MFS) PROFILE DOMAIN-CONTAINING PROTEIN-RELATED"/>
    <property type="match status" value="1"/>
</dbReference>
<evidence type="ECO:0000256" key="5">
    <source>
        <dbReference type="ARBA" id="ARBA00022989"/>
    </source>
</evidence>
<evidence type="ECO:0000313" key="13">
    <source>
        <dbReference type="Proteomes" id="UP001302367"/>
    </source>
</evidence>
<sequence>MSTASQENVDPQGDVMKAEANSSSSSESAGDAVTHTRKIRGLPWFLTVVAVLSSMLMYALDTTITADLGPSIVTQFDSIELLPWLSVGFMLGGIVVVLPLGKLYGKFNAKWLYIISLVIFLAASAICGAAPNMDAMIVGRVFLGAAGSGMYFGVLNLLSVYTEDKERPIYLSLVGFIWGIGTVLGPVVGGGFDKVSWRWAFYLNLFIGGVFAPIYVFLLPPSDPQPGMATKARLSNFDGLGSLLSTGCLLCGIMAINFGGALYSWSSGSIIALFVVAGVLLIGFSLQQVFSWTTSETERMFPVQFFRSKEACLLFICAACSNAAGFIPIFYIPVYFIFSRGDNALDAAVRLLPLITVMSASIIANGFLMSRWGYYMPWYVAGAALALVGNVLLSLITANTAVANIYGYEVLVAIGAGLFIQAGYAAIQTVVEAAEMAYAIAFMMLAQFIGIVFGLAVAGAVFVNVAISSLHRILPGTPRAEIQAIIGGTSSHALSDMSAELRDQVISTIVESLQGVFIAAYAAAAVALIASVFLKRSRALA</sequence>
<evidence type="ECO:0000256" key="1">
    <source>
        <dbReference type="ARBA" id="ARBA00004141"/>
    </source>
</evidence>
<reference evidence="11 13" key="2">
    <citation type="submission" date="2023-09" db="EMBL/GenBank/DDBJ databases">
        <title>Complete-Gapless Cercospora beticola genome.</title>
        <authorList>
            <person name="Wyatt N.A."/>
            <person name="Spanner R.E."/>
            <person name="Bolton M.D."/>
        </authorList>
    </citation>
    <scope>NUCLEOTIDE SEQUENCE [LARGE SCALE GENOMIC DNA]</scope>
    <source>
        <strain evidence="11">Cb09-40</strain>
    </source>
</reference>
<evidence type="ECO:0000256" key="7">
    <source>
        <dbReference type="SAM" id="MobiDB-lite"/>
    </source>
</evidence>
<keyword evidence="3" id="KW-0813">Transport</keyword>
<feature type="transmembrane region" description="Helical" evidence="8">
    <location>
        <begin position="350"/>
        <end position="369"/>
    </location>
</feature>
<name>A0A2G5HAN5_CERBT</name>
<feature type="transmembrane region" description="Helical" evidence="8">
    <location>
        <begin position="376"/>
        <end position="399"/>
    </location>
</feature>
<feature type="domain" description="Major facilitator superfamily (MFS) profile" evidence="9">
    <location>
        <begin position="47"/>
        <end position="539"/>
    </location>
</feature>
<dbReference type="PROSITE" id="PS50850">
    <property type="entry name" value="MFS"/>
    <property type="match status" value="1"/>
</dbReference>
<gene>
    <name evidence="10" type="ORF">CB0940_07319</name>
    <name evidence="11" type="ORF">RHO25_007895</name>
</gene>
<feature type="region of interest" description="Disordered" evidence="7">
    <location>
        <begin position="1"/>
        <end position="32"/>
    </location>
</feature>
<evidence type="ECO:0000313" key="11">
    <source>
        <dbReference type="EMBL" id="WPB03258.1"/>
    </source>
</evidence>
<feature type="transmembrane region" description="Helical" evidence="8">
    <location>
        <begin position="199"/>
        <end position="219"/>
    </location>
</feature>
<dbReference type="OrthoDB" id="10021397at2759"/>
<accession>A0A2G5HAN5</accession>
<dbReference type="PANTHER" id="PTHR23501">
    <property type="entry name" value="MAJOR FACILITATOR SUPERFAMILY"/>
    <property type="match status" value="1"/>
</dbReference>
<proteinExistence type="inferred from homology"/>
<keyword evidence="13" id="KW-1185">Reference proteome</keyword>